<protein>
    <submittedName>
        <fullName evidence="2">Putative ovule protein</fullName>
    </submittedName>
</protein>
<accession>A0A0V0I3Q7</accession>
<dbReference type="PANTHER" id="PTHR33064">
    <property type="entry name" value="POL PROTEIN"/>
    <property type="match status" value="1"/>
</dbReference>
<dbReference type="SUPFAM" id="SSF56672">
    <property type="entry name" value="DNA/RNA polymerases"/>
    <property type="match status" value="1"/>
</dbReference>
<dbReference type="AlphaFoldDB" id="A0A0V0I3Q7"/>
<dbReference type="InterPro" id="IPR043502">
    <property type="entry name" value="DNA/RNA_pol_sf"/>
</dbReference>
<dbReference type="PANTHER" id="PTHR33064:SF37">
    <property type="entry name" value="RIBONUCLEASE H"/>
    <property type="match status" value="1"/>
</dbReference>
<feature type="domain" description="Reverse transcriptase" evidence="1">
    <location>
        <begin position="1"/>
        <end position="65"/>
    </location>
</feature>
<evidence type="ECO:0000259" key="1">
    <source>
        <dbReference type="PROSITE" id="PS50878"/>
    </source>
</evidence>
<organism evidence="2">
    <name type="scientific">Solanum chacoense</name>
    <name type="common">Chaco potato</name>
    <dbReference type="NCBI Taxonomy" id="4108"/>
    <lineage>
        <taxon>Eukaryota</taxon>
        <taxon>Viridiplantae</taxon>
        <taxon>Streptophyta</taxon>
        <taxon>Embryophyta</taxon>
        <taxon>Tracheophyta</taxon>
        <taxon>Spermatophyta</taxon>
        <taxon>Magnoliopsida</taxon>
        <taxon>eudicotyledons</taxon>
        <taxon>Gunneridae</taxon>
        <taxon>Pentapetalae</taxon>
        <taxon>asterids</taxon>
        <taxon>lamiids</taxon>
        <taxon>Solanales</taxon>
        <taxon>Solanaceae</taxon>
        <taxon>Solanoideae</taxon>
        <taxon>Solaneae</taxon>
        <taxon>Solanum</taxon>
    </lineage>
</organism>
<sequence length="108" mass="12737">MDNYFNQLENCIVYIDDILLYSRTEEDHIRLLEKFIHIITHSGISLSKKKAEIMKNQIEFLGIQIDKNGIKMQNHIVQKIINSEEPDRYKKEITIIFRIGKPGQGIYT</sequence>
<dbReference type="Pfam" id="PF00078">
    <property type="entry name" value="RVT_1"/>
    <property type="match status" value="1"/>
</dbReference>
<proteinExistence type="predicted"/>
<dbReference type="InterPro" id="IPR000477">
    <property type="entry name" value="RT_dom"/>
</dbReference>
<evidence type="ECO:0000313" key="2">
    <source>
        <dbReference type="EMBL" id="JAP27220.1"/>
    </source>
</evidence>
<dbReference type="Gene3D" id="3.30.70.270">
    <property type="match status" value="1"/>
</dbReference>
<reference evidence="2" key="1">
    <citation type="submission" date="2015-12" db="EMBL/GenBank/DDBJ databases">
        <title>Gene expression during late stages of embryo sac development: a critical building block for successful pollen-pistil interactions.</title>
        <authorList>
            <person name="Liu Y."/>
            <person name="Joly V."/>
            <person name="Sabar M."/>
            <person name="Matton D.P."/>
        </authorList>
    </citation>
    <scope>NUCLEOTIDE SEQUENCE</scope>
</reference>
<dbReference type="EMBL" id="GEDG01011397">
    <property type="protein sequence ID" value="JAP27220.1"/>
    <property type="molecule type" value="Transcribed_RNA"/>
</dbReference>
<dbReference type="InterPro" id="IPR043128">
    <property type="entry name" value="Rev_trsase/Diguanyl_cyclase"/>
</dbReference>
<dbReference type="PROSITE" id="PS50878">
    <property type="entry name" value="RT_POL"/>
    <property type="match status" value="1"/>
</dbReference>
<dbReference type="InterPro" id="IPR051320">
    <property type="entry name" value="Viral_Replic_Matur_Polypro"/>
</dbReference>
<name>A0A0V0I3Q7_SOLCH</name>